<evidence type="ECO:0000313" key="1">
    <source>
        <dbReference type="EMBL" id="KAJ3499064.1"/>
    </source>
</evidence>
<protein>
    <submittedName>
        <fullName evidence="1">Uncharacterized protein</fullName>
    </submittedName>
</protein>
<keyword evidence="2" id="KW-1185">Reference proteome</keyword>
<proteinExistence type="predicted"/>
<sequence>MASKAEKDGHDLGDVTVNRYADSKSSALPEAIPGYHRRFVPADPYGMLTTNFQSKFHLLIASAISAKREIRALTKRQSAATERTVLEIGVFKGYSAFVFSHAVGPDGLVTGLEISADYAKQATDALTENGATNVEIIVGPASETLRELAPATPYDLAFIDADKEGYRGYLDYLLEGSPPGGASRLLRPGALILLDNILWRGQVAQEGAAELPRDEYDRAVVGALRSLNDHIVREPRLQSFVLPLFDGLTILRLLD</sequence>
<accession>A0ACC1R9G3</accession>
<name>A0ACC1R9G3_9HYPO</name>
<dbReference type="Proteomes" id="UP001148737">
    <property type="component" value="Unassembled WGS sequence"/>
</dbReference>
<gene>
    <name evidence="1" type="ORF">NLG97_g649</name>
</gene>
<comment type="caution">
    <text evidence="1">The sequence shown here is derived from an EMBL/GenBank/DDBJ whole genome shotgun (WGS) entry which is preliminary data.</text>
</comment>
<organism evidence="1 2">
    <name type="scientific">Lecanicillium saksenae</name>
    <dbReference type="NCBI Taxonomy" id="468837"/>
    <lineage>
        <taxon>Eukaryota</taxon>
        <taxon>Fungi</taxon>
        <taxon>Dikarya</taxon>
        <taxon>Ascomycota</taxon>
        <taxon>Pezizomycotina</taxon>
        <taxon>Sordariomycetes</taxon>
        <taxon>Hypocreomycetidae</taxon>
        <taxon>Hypocreales</taxon>
        <taxon>Cordycipitaceae</taxon>
        <taxon>Lecanicillium</taxon>
    </lineage>
</organism>
<evidence type="ECO:0000313" key="2">
    <source>
        <dbReference type="Proteomes" id="UP001148737"/>
    </source>
</evidence>
<reference evidence="1" key="1">
    <citation type="submission" date="2022-07" db="EMBL/GenBank/DDBJ databases">
        <title>Genome Sequence of Lecanicillium saksenae.</title>
        <authorList>
            <person name="Buettner E."/>
        </authorList>
    </citation>
    <scope>NUCLEOTIDE SEQUENCE</scope>
    <source>
        <strain evidence="1">VT-O1</strain>
    </source>
</reference>
<dbReference type="EMBL" id="JANAKD010000023">
    <property type="protein sequence ID" value="KAJ3499064.1"/>
    <property type="molecule type" value="Genomic_DNA"/>
</dbReference>